<reference evidence="3" key="1">
    <citation type="submission" date="2015-12" db="EMBL/GenBank/DDBJ databases">
        <title>Complete genome sequence of Lutibacter profundus strain LP1.</title>
        <authorList>
            <person name="Wissuwa J."/>
            <person name="Le Moine Bauer S."/>
            <person name="Stokke R."/>
            <person name="Dahle H."/>
            <person name="Steen I.H."/>
        </authorList>
    </citation>
    <scope>NUCLEOTIDE SEQUENCE [LARGE SCALE GENOMIC DNA]</scope>
    <source>
        <strain evidence="3">LP1</strain>
    </source>
</reference>
<gene>
    <name evidence="2" type="ORF">Lupro_11835</name>
</gene>
<dbReference type="InterPro" id="IPR058782">
    <property type="entry name" value="GIY_YIG_3"/>
</dbReference>
<dbReference type="AlphaFoldDB" id="A0A0X8G8D7"/>
<name>A0A0X8G8D7_9FLAO</name>
<dbReference type="OrthoDB" id="1493562at2"/>
<evidence type="ECO:0000259" key="1">
    <source>
        <dbReference type="Pfam" id="PF26468"/>
    </source>
</evidence>
<evidence type="ECO:0000313" key="3">
    <source>
        <dbReference type="Proteomes" id="UP000059672"/>
    </source>
</evidence>
<sequence length="212" mass="25300">MKSKVEELHILFNKKRRFTFPFESVESYIPKNGIYVLFEKGEYFKDLDRIVQIGSHTGENQLVPRLKQHFLLENKNRSIFRKNIGRCLLKKSNNQYIDKWELDTTSRIDKEKNLKKLNLDFEKELEKEISEIIQKKISFCVIELNDKRKRLDFVKKMISTFGKSNELIPSENWLGNFSPKEKIFRSGLWQVNNLKGNGFSDNEYKELKELIE</sequence>
<dbReference type="KEGG" id="lut:Lupro_11835"/>
<protein>
    <recommendedName>
        <fullName evidence="1">GIY-YIG domain-containing protein</fullName>
    </recommendedName>
</protein>
<accession>A0A0X8G8D7</accession>
<evidence type="ECO:0000313" key="2">
    <source>
        <dbReference type="EMBL" id="AMC11913.1"/>
    </source>
</evidence>
<dbReference type="Pfam" id="PF26468">
    <property type="entry name" value="GIY_YIG_3"/>
    <property type="match status" value="1"/>
</dbReference>
<reference evidence="2 3" key="2">
    <citation type="journal article" date="2016" name="Int. J. Syst. Evol. Microbiol.">
        <title>Lutibacter profundi sp. nov., isolated from a deep-sea hydrothermal system on the Arctic Mid-Ocean Ridge and emended description of the genus Lutibacter.</title>
        <authorList>
            <person name="Le Moine Bauer S."/>
            <person name="Roalkvam I."/>
            <person name="Steen I.H."/>
            <person name="Dahle H."/>
        </authorList>
    </citation>
    <scope>NUCLEOTIDE SEQUENCE [LARGE SCALE GENOMIC DNA]</scope>
    <source>
        <strain evidence="2 3">LP1</strain>
    </source>
</reference>
<dbReference type="STRING" id="1622118.Lupro_11835"/>
<dbReference type="RefSeq" id="WP_068210616.1">
    <property type="nucleotide sequence ID" value="NZ_CP013355.1"/>
</dbReference>
<dbReference type="Proteomes" id="UP000059672">
    <property type="component" value="Chromosome"/>
</dbReference>
<keyword evidence="3" id="KW-1185">Reference proteome</keyword>
<organism evidence="2 3">
    <name type="scientific">Lutibacter profundi</name>
    <dbReference type="NCBI Taxonomy" id="1622118"/>
    <lineage>
        <taxon>Bacteria</taxon>
        <taxon>Pseudomonadati</taxon>
        <taxon>Bacteroidota</taxon>
        <taxon>Flavobacteriia</taxon>
        <taxon>Flavobacteriales</taxon>
        <taxon>Flavobacteriaceae</taxon>
        <taxon>Lutibacter</taxon>
    </lineage>
</organism>
<feature type="domain" description="GIY-YIG" evidence="1">
    <location>
        <begin position="26"/>
        <end position="210"/>
    </location>
</feature>
<proteinExistence type="predicted"/>
<dbReference type="EMBL" id="CP013355">
    <property type="protein sequence ID" value="AMC11913.1"/>
    <property type="molecule type" value="Genomic_DNA"/>
</dbReference>